<evidence type="ECO:0008006" key="3">
    <source>
        <dbReference type="Google" id="ProtNLM"/>
    </source>
</evidence>
<proteinExistence type="predicted"/>
<dbReference type="AlphaFoldDB" id="A0A4Y2GV14"/>
<comment type="caution">
    <text evidence="1">The sequence shown here is derived from an EMBL/GenBank/DDBJ whole genome shotgun (WGS) entry which is preliminary data.</text>
</comment>
<sequence>MDYASEWIKEVERISSPANWTNQLKLTNSISYLASRANNWQITQSYRYNDWYEWRAAIISRFKRRITIQEFSAHQSDRKLKRNESLLDYIYAKDALLEKAPLTTSQSDRLSMIIGDITEEKWQIDLAIQNPTDYAK</sequence>
<evidence type="ECO:0000313" key="2">
    <source>
        <dbReference type="Proteomes" id="UP000499080"/>
    </source>
</evidence>
<accession>A0A4Y2GV14</accession>
<organism evidence="1 2">
    <name type="scientific">Araneus ventricosus</name>
    <name type="common">Orbweaver spider</name>
    <name type="synonym">Epeira ventricosa</name>
    <dbReference type="NCBI Taxonomy" id="182803"/>
    <lineage>
        <taxon>Eukaryota</taxon>
        <taxon>Metazoa</taxon>
        <taxon>Ecdysozoa</taxon>
        <taxon>Arthropoda</taxon>
        <taxon>Chelicerata</taxon>
        <taxon>Arachnida</taxon>
        <taxon>Araneae</taxon>
        <taxon>Araneomorphae</taxon>
        <taxon>Entelegynae</taxon>
        <taxon>Araneoidea</taxon>
        <taxon>Araneidae</taxon>
        <taxon>Araneus</taxon>
    </lineage>
</organism>
<reference evidence="1 2" key="1">
    <citation type="journal article" date="2019" name="Sci. Rep.">
        <title>Orb-weaving spider Araneus ventricosus genome elucidates the spidroin gene catalogue.</title>
        <authorList>
            <person name="Kono N."/>
            <person name="Nakamura H."/>
            <person name="Ohtoshi R."/>
            <person name="Moran D.A.P."/>
            <person name="Shinohara A."/>
            <person name="Yoshida Y."/>
            <person name="Fujiwara M."/>
            <person name="Mori M."/>
            <person name="Tomita M."/>
            <person name="Arakawa K."/>
        </authorList>
    </citation>
    <scope>NUCLEOTIDE SEQUENCE [LARGE SCALE GENOMIC DNA]</scope>
</reference>
<name>A0A4Y2GV14_ARAVE</name>
<gene>
    <name evidence="1" type="ORF">AVEN_127103_1</name>
</gene>
<keyword evidence="2" id="KW-1185">Reference proteome</keyword>
<dbReference type="Proteomes" id="UP000499080">
    <property type="component" value="Unassembled WGS sequence"/>
</dbReference>
<evidence type="ECO:0000313" key="1">
    <source>
        <dbReference type="EMBL" id="GBM57373.1"/>
    </source>
</evidence>
<protein>
    <recommendedName>
        <fullName evidence="3">Retrotransposon gag domain-containing protein</fullName>
    </recommendedName>
</protein>
<dbReference type="EMBL" id="BGPR01001590">
    <property type="protein sequence ID" value="GBM57373.1"/>
    <property type="molecule type" value="Genomic_DNA"/>
</dbReference>
<dbReference type="OrthoDB" id="7288680at2759"/>